<dbReference type="GO" id="GO:0016491">
    <property type="term" value="F:oxidoreductase activity"/>
    <property type="evidence" value="ECO:0007669"/>
    <property type="project" value="UniProtKB-KW"/>
</dbReference>
<dbReference type="AlphaFoldDB" id="A0A7W8ACB3"/>
<name>A0A7W8ACB3_9ACTN</name>
<dbReference type="PANTHER" id="PTHR13847:SF287">
    <property type="entry name" value="FAD-DEPENDENT OXIDOREDUCTASE DOMAIN-CONTAINING PROTEIN 1"/>
    <property type="match status" value="1"/>
</dbReference>
<dbReference type="Gene3D" id="3.50.50.60">
    <property type="entry name" value="FAD/NAD(P)-binding domain"/>
    <property type="match status" value="1"/>
</dbReference>
<dbReference type="InterPro" id="IPR006076">
    <property type="entry name" value="FAD-dep_OxRdtase"/>
</dbReference>
<dbReference type="InterPro" id="IPR036188">
    <property type="entry name" value="FAD/NAD-bd_sf"/>
</dbReference>
<evidence type="ECO:0000256" key="1">
    <source>
        <dbReference type="ARBA" id="ARBA00023002"/>
    </source>
</evidence>
<evidence type="ECO:0000313" key="4">
    <source>
        <dbReference type="Proteomes" id="UP000568380"/>
    </source>
</evidence>
<dbReference type="EMBL" id="JACHIN010000018">
    <property type="protein sequence ID" value="MBB5083657.1"/>
    <property type="molecule type" value="Genomic_DNA"/>
</dbReference>
<reference evidence="3 4" key="1">
    <citation type="submission" date="2020-08" db="EMBL/GenBank/DDBJ databases">
        <title>Genomic Encyclopedia of Type Strains, Phase IV (KMG-IV): sequencing the most valuable type-strain genomes for metagenomic binning, comparative biology and taxonomic classification.</title>
        <authorList>
            <person name="Goeker M."/>
        </authorList>
    </citation>
    <scope>NUCLEOTIDE SEQUENCE [LARGE SCALE GENOMIC DNA]</scope>
    <source>
        <strain evidence="3 4">DSM 45385</strain>
    </source>
</reference>
<organism evidence="3 4">
    <name type="scientific">Nonomuraea endophytica</name>
    <dbReference type="NCBI Taxonomy" id="714136"/>
    <lineage>
        <taxon>Bacteria</taxon>
        <taxon>Bacillati</taxon>
        <taxon>Actinomycetota</taxon>
        <taxon>Actinomycetes</taxon>
        <taxon>Streptosporangiales</taxon>
        <taxon>Streptosporangiaceae</taxon>
        <taxon>Nonomuraea</taxon>
    </lineage>
</organism>
<keyword evidence="1" id="KW-0560">Oxidoreductase</keyword>
<accession>A0A7W8ACB3</accession>
<keyword evidence="4" id="KW-1185">Reference proteome</keyword>
<dbReference type="GO" id="GO:0005737">
    <property type="term" value="C:cytoplasm"/>
    <property type="evidence" value="ECO:0007669"/>
    <property type="project" value="TreeGrafter"/>
</dbReference>
<proteinExistence type="predicted"/>
<dbReference type="RefSeq" id="WP_184972963.1">
    <property type="nucleotide sequence ID" value="NZ_JACHIN010000018.1"/>
</dbReference>
<dbReference type="Pfam" id="PF01266">
    <property type="entry name" value="DAO"/>
    <property type="match status" value="1"/>
</dbReference>
<dbReference type="Gene3D" id="3.30.9.10">
    <property type="entry name" value="D-Amino Acid Oxidase, subunit A, domain 2"/>
    <property type="match status" value="1"/>
</dbReference>
<evidence type="ECO:0000313" key="3">
    <source>
        <dbReference type="EMBL" id="MBB5083657.1"/>
    </source>
</evidence>
<dbReference type="Proteomes" id="UP000568380">
    <property type="component" value="Unassembled WGS sequence"/>
</dbReference>
<dbReference type="PRINTS" id="PR00420">
    <property type="entry name" value="RNGMNOXGNASE"/>
</dbReference>
<comment type="caution">
    <text evidence="3">The sequence shown here is derived from an EMBL/GenBank/DDBJ whole genome shotgun (WGS) entry which is preliminary data.</text>
</comment>
<evidence type="ECO:0000259" key="2">
    <source>
        <dbReference type="Pfam" id="PF01266"/>
    </source>
</evidence>
<sequence>MMADRCDIAVIGGGVMGLALAVHLLEAGAGDVLLVERDGIGEGTTAAGGGFLGDWAPFEQESAAADYGRAFYARLHEEGDGIGYRTDGMVYVAADEATWQELIAGQAGRPLQPAEVERLTGGTVRADNLHGGLLDTVGGQVHAPKVAAALARRFRAAGGRLETRRPVTGISTTKGRVRAVETATGAIACGAVVVAAGVWSGALTRDLGFFLPVAPQVTSRVTTEPMDIPGTLPLVFLGGLVPGGTLLWVREHEGGLLWGGTYSTFPRDVLIDADVPDRLDELPVDGVLEILRIAAAGESVMPALARRSRLRIKHGAPCYTPDSRALIGPVPGVEGAYVLAGDNEAGITYGPGYGKALADHITLGTPLDQWRPDRFGDRFTTQGQVVAALHAAYSTTPS</sequence>
<dbReference type="PANTHER" id="PTHR13847">
    <property type="entry name" value="SARCOSINE DEHYDROGENASE-RELATED"/>
    <property type="match status" value="1"/>
</dbReference>
<protein>
    <submittedName>
        <fullName evidence="3">Glycine/D-amino acid oxidase-like deaminating enzyme</fullName>
    </submittedName>
</protein>
<feature type="domain" description="FAD dependent oxidoreductase" evidence="2">
    <location>
        <begin position="7"/>
        <end position="359"/>
    </location>
</feature>
<gene>
    <name evidence="3" type="ORF">HNR40_009162</name>
</gene>
<dbReference type="SUPFAM" id="SSF51905">
    <property type="entry name" value="FAD/NAD(P)-binding domain"/>
    <property type="match status" value="1"/>
</dbReference>